<dbReference type="Proteomes" id="UP000270743">
    <property type="component" value="Unassembled WGS sequence"/>
</dbReference>
<evidence type="ECO:0000313" key="3">
    <source>
        <dbReference type="EMBL" id="VDS10250.1"/>
    </source>
</evidence>
<dbReference type="OrthoDB" id="7779057at2"/>
<dbReference type="AlphaFoldDB" id="A0A447IRY4"/>
<evidence type="ECO:0000256" key="2">
    <source>
        <dbReference type="SAM" id="SignalP"/>
    </source>
</evidence>
<keyword evidence="2" id="KW-0732">Signal</keyword>
<keyword evidence="4" id="KW-1185">Reference proteome</keyword>
<evidence type="ECO:0000256" key="1">
    <source>
        <dbReference type="SAM" id="MobiDB-lite"/>
    </source>
</evidence>
<dbReference type="EMBL" id="UZWE01000057">
    <property type="protein sequence ID" value="VDS10250.1"/>
    <property type="molecule type" value="Genomic_DNA"/>
</dbReference>
<protein>
    <submittedName>
        <fullName evidence="3">Uncharacterized protein</fullName>
    </submittedName>
</protein>
<gene>
    <name evidence="3" type="ORF">PARHAE_03464</name>
</gene>
<organism evidence="3 4">
    <name type="scientific">Paracoccus haematequi</name>
    <dbReference type="NCBI Taxonomy" id="2491866"/>
    <lineage>
        <taxon>Bacteria</taxon>
        <taxon>Pseudomonadati</taxon>
        <taxon>Pseudomonadota</taxon>
        <taxon>Alphaproteobacteria</taxon>
        <taxon>Rhodobacterales</taxon>
        <taxon>Paracoccaceae</taxon>
        <taxon>Paracoccus</taxon>
    </lineage>
</organism>
<accession>A0A447IRY4</accession>
<feature type="compositionally biased region" description="Gly residues" evidence="1">
    <location>
        <begin position="47"/>
        <end position="58"/>
    </location>
</feature>
<proteinExistence type="predicted"/>
<evidence type="ECO:0000313" key="4">
    <source>
        <dbReference type="Proteomes" id="UP000270743"/>
    </source>
</evidence>
<sequence length="87" mass="8498">MIRIIAVLALVVLGPAQPAQACGSGASSTFCADGWVAQQPAKALGPDSGGDSQGGGWPGDATDPSGDGIYVEGAVVVDTPSEDDGQL</sequence>
<name>A0A447IRY4_9RHOB</name>
<feature type="region of interest" description="Disordered" evidence="1">
    <location>
        <begin position="40"/>
        <end position="72"/>
    </location>
</feature>
<reference evidence="3 4" key="1">
    <citation type="submission" date="2018-12" db="EMBL/GenBank/DDBJ databases">
        <authorList>
            <person name="Criscuolo A."/>
        </authorList>
    </citation>
    <scope>NUCLEOTIDE SEQUENCE [LARGE SCALE GENOMIC DNA]</scope>
    <source>
        <strain evidence="3">ACIP1116241</strain>
    </source>
</reference>
<dbReference type="RefSeq" id="WP_126155844.1">
    <property type="nucleotide sequence ID" value="NZ_UZWE01000057.1"/>
</dbReference>
<feature type="chain" id="PRO_5019417379" evidence="2">
    <location>
        <begin position="22"/>
        <end position="87"/>
    </location>
</feature>
<feature type="signal peptide" evidence="2">
    <location>
        <begin position="1"/>
        <end position="21"/>
    </location>
</feature>